<keyword evidence="4" id="KW-1003">Cell membrane</keyword>
<keyword evidence="3" id="KW-0813">Transport</keyword>
<comment type="similarity">
    <text evidence="2">Belongs to the ABC transporter superfamily.</text>
</comment>
<keyword evidence="10" id="KW-1185">Reference proteome</keyword>
<dbReference type="PANTHER" id="PTHR43297">
    <property type="entry name" value="OLIGOPEPTIDE TRANSPORT ATP-BINDING PROTEIN APPD"/>
    <property type="match status" value="1"/>
</dbReference>
<name>A0ABP8UVW3_9ACTN</name>
<keyword evidence="5" id="KW-0547">Nucleotide-binding</keyword>
<dbReference type="PROSITE" id="PS00211">
    <property type="entry name" value="ABC_TRANSPORTER_1"/>
    <property type="match status" value="1"/>
</dbReference>
<feature type="domain" description="ABC transporter" evidence="8">
    <location>
        <begin position="4"/>
        <end position="253"/>
    </location>
</feature>
<proteinExistence type="inferred from homology"/>
<dbReference type="EMBL" id="BAABHK010000032">
    <property type="protein sequence ID" value="GAA4640347.1"/>
    <property type="molecule type" value="Genomic_DNA"/>
</dbReference>
<dbReference type="Pfam" id="PF00005">
    <property type="entry name" value="ABC_tran"/>
    <property type="match status" value="1"/>
</dbReference>
<evidence type="ECO:0000256" key="7">
    <source>
        <dbReference type="ARBA" id="ARBA00023136"/>
    </source>
</evidence>
<dbReference type="InterPro" id="IPR003439">
    <property type="entry name" value="ABC_transporter-like_ATP-bd"/>
</dbReference>
<dbReference type="RefSeq" id="WP_345444089.1">
    <property type="nucleotide sequence ID" value="NZ_BAABHK010000032.1"/>
</dbReference>
<dbReference type="InterPro" id="IPR027417">
    <property type="entry name" value="P-loop_NTPase"/>
</dbReference>
<accession>A0ABP8UVW3</accession>
<dbReference type="Pfam" id="PF08352">
    <property type="entry name" value="oligo_HPY"/>
    <property type="match status" value="1"/>
</dbReference>
<dbReference type="Gene3D" id="3.40.50.300">
    <property type="entry name" value="P-loop containing nucleotide triphosphate hydrolases"/>
    <property type="match status" value="1"/>
</dbReference>
<evidence type="ECO:0000313" key="9">
    <source>
        <dbReference type="EMBL" id="GAA4640347.1"/>
    </source>
</evidence>
<dbReference type="InterPro" id="IPR017871">
    <property type="entry name" value="ABC_transporter-like_CS"/>
</dbReference>
<evidence type="ECO:0000256" key="1">
    <source>
        <dbReference type="ARBA" id="ARBA00004202"/>
    </source>
</evidence>
<dbReference type="InterPro" id="IPR003593">
    <property type="entry name" value="AAA+_ATPase"/>
</dbReference>
<protein>
    <submittedName>
        <fullName evidence="9">ABC transporter ATP-binding protein</fullName>
    </submittedName>
</protein>
<keyword evidence="6 9" id="KW-0067">ATP-binding</keyword>
<organism evidence="9 10">
    <name type="scientific">Actinoallomurus vinaceus</name>
    <dbReference type="NCBI Taxonomy" id="1080074"/>
    <lineage>
        <taxon>Bacteria</taxon>
        <taxon>Bacillati</taxon>
        <taxon>Actinomycetota</taxon>
        <taxon>Actinomycetes</taxon>
        <taxon>Streptosporangiales</taxon>
        <taxon>Thermomonosporaceae</taxon>
        <taxon>Actinoallomurus</taxon>
    </lineage>
</organism>
<keyword evidence="7" id="KW-0472">Membrane</keyword>
<dbReference type="InterPro" id="IPR013563">
    <property type="entry name" value="Oligopep_ABC_C"/>
</dbReference>
<comment type="caution">
    <text evidence="9">The sequence shown here is derived from an EMBL/GenBank/DDBJ whole genome shotgun (WGS) entry which is preliminary data.</text>
</comment>
<dbReference type="SMART" id="SM00382">
    <property type="entry name" value="AAA"/>
    <property type="match status" value="1"/>
</dbReference>
<evidence type="ECO:0000256" key="2">
    <source>
        <dbReference type="ARBA" id="ARBA00005417"/>
    </source>
</evidence>
<dbReference type="Proteomes" id="UP001501442">
    <property type="component" value="Unassembled WGS sequence"/>
</dbReference>
<evidence type="ECO:0000256" key="5">
    <source>
        <dbReference type="ARBA" id="ARBA00022741"/>
    </source>
</evidence>
<dbReference type="InterPro" id="IPR050388">
    <property type="entry name" value="ABC_Ni/Peptide_Import"/>
</dbReference>
<dbReference type="PANTHER" id="PTHR43297:SF2">
    <property type="entry name" value="DIPEPTIDE TRANSPORT ATP-BINDING PROTEIN DPPD"/>
    <property type="match status" value="1"/>
</dbReference>
<comment type="subcellular location">
    <subcellularLocation>
        <location evidence="1">Cell membrane</location>
        <topology evidence="1">Peripheral membrane protein</topology>
    </subcellularLocation>
</comment>
<dbReference type="NCBIfam" id="TIGR01727">
    <property type="entry name" value="oligo_HPY"/>
    <property type="match status" value="1"/>
</dbReference>
<gene>
    <name evidence="9" type="ORF">GCM10023196_105480</name>
</gene>
<evidence type="ECO:0000256" key="3">
    <source>
        <dbReference type="ARBA" id="ARBA00022448"/>
    </source>
</evidence>
<evidence type="ECO:0000259" key="8">
    <source>
        <dbReference type="PROSITE" id="PS50893"/>
    </source>
</evidence>
<evidence type="ECO:0000256" key="4">
    <source>
        <dbReference type="ARBA" id="ARBA00022475"/>
    </source>
</evidence>
<dbReference type="GO" id="GO:0005524">
    <property type="term" value="F:ATP binding"/>
    <property type="evidence" value="ECO:0007669"/>
    <property type="project" value="UniProtKB-KW"/>
</dbReference>
<dbReference type="PROSITE" id="PS50893">
    <property type="entry name" value="ABC_TRANSPORTER_2"/>
    <property type="match status" value="1"/>
</dbReference>
<evidence type="ECO:0000256" key="6">
    <source>
        <dbReference type="ARBA" id="ARBA00022840"/>
    </source>
</evidence>
<evidence type="ECO:0000313" key="10">
    <source>
        <dbReference type="Proteomes" id="UP001501442"/>
    </source>
</evidence>
<reference evidence="10" key="1">
    <citation type="journal article" date="2019" name="Int. J. Syst. Evol. Microbiol.">
        <title>The Global Catalogue of Microorganisms (GCM) 10K type strain sequencing project: providing services to taxonomists for standard genome sequencing and annotation.</title>
        <authorList>
            <consortium name="The Broad Institute Genomics Platform"/>
            <consortium name="The Broad Institute Genome Sequencing Center for Infectious Disease"/>
            <person name="Wu L."/>
            <person name="Ma J."/>
        </authorList>
    </citation>
    <scope>NUCLEOTIDE SEQUENCE [LARGE SCALE GENOMIC DNA]</scope>
    <source>
        <strain evidence="10">JCM 17939</strain>
    </source>
</reference>
<dbReference type="SUPFAM" id="SSF52540">
    <property type="entry name" value="P-loop containing nucleoside triphosphate hydrolases"/>
    <property type="match status" value="1"/>
</dbReference>
<sequence>MSLLEVHDLKVSFDTSDGVVKAVRGVSFSVDRGQTLGIVGESGSGKSVSTQTLLGLTAGARIEGRALFEGQDLLTMSDEQLRRIRGKEIAMIFQDPLSSLHPLYKVGRQIVEMIRQHEPEVTKAQARKRAVELLGMVGIPQPDQRVDDFPHQFSGGMRQRAMIAMALALNPKLIVADEPTTALDATVQAQILDLMLRLQREFDSALIMITHDLGVIADLADDVLVMYGGKPVEFADRRTLYYRPHHPYTKGLLESIPGSSGAKDRLKPIPGQPPSLINPPTGCTFHPRCAYIMDRCVTDEPQLRPVLDGDGGTDPNHRSACWLPVEAVGLKPEAEELRRQAVATGRTTAANITTQGAEAQ</sequence>
<dbReference type="CDD" id="cd03257">
    <property type="entry name" value="ABC_NikE_OppD_transporters"/>
    <property type="match status" value="1"/>
</dbReference>